<name>A0A0U2LSG5_9GAMM</name>
<dbReference type="OrthoDB" id="6309765at2"/>
<evidence type="ECO:0000313" key="2">
    <source>
        <dbReference type="EMBL" id="ALS35142.1"/>
    </source>
</evidence>
<evidence type="ECO:0000313" key="3">
    <source>
        <dbReference type="Proteomes" id="UP000065261"/>
    </source>
</evidence>
<proteinExistence type="predicted"/>
<dbReference type="KEGG" id="ptn:PTRA_b0707"/>
<accession>A0A0U2LSG5</accession>
<dbReference type="RefSeq" id="WP_058375081.1">
    <property type="nucleotide sequence ID" value="NZ_CP011035.1"/>
</dbReference>
<feature type="compositionally biased region" description="Basic and acidic residues" evidence="1">
    <location>
        <begin position="38"/>
        <end position="50"/>
    </location>
</feature>
<dbReference type="EMBL" id="CP011035">
    <property type="protein sequence ID" value="ALS35142.1"/>
    <property type="molecule type" value="Genomic_DNA"/>
</dbReference>
<reference evidence="2 3" key="1">
    <citation type="submission" date="2015-03" db="EMBL/GenBank/DDBJ databases">
        <authorList>
            <person name="Murphy D."/>
        </authorList>
    </citation>
    <scope>NUCLEOTIDE SEQUENCE [LARGE SCALE GENOMIC DNA]</scope>
    <source>
        <strain evidence="2 3">KMM 520</strain>
    </source>
</reference>
<sequence length="78" mass="8725">MDIMIPYLGPITRLALEPKGAFYIAGVKQGPSTNKVALEERKKRELEKKQKLSLISENTDNSGIKKDEDGTPHLDTWA</sequence>
<dbReference type="Proteomes" id="UP000065261">
    <property type="component" value="Chromosome II"/>
</dbReference>
<protein>
    <submittedName>
        <fullName evidence="2">Uncharacterized protein</fullName>
    </submittedName>
</protein>
<feature type="compositionally biased region" description="Basic and acidic residues" evidence="1">
    <location>
        <begin position="63"/>
        <end position="72"/>
    </location>
</feature>
<dbReference type="AlphaFoldDB" id="A0A0U2LSG5"/>
<evidence type="ECO:0000256" key="1">
    <source>
        <dbReference type="SAM" id="MobiDB-lite"/>
    </source>
</evidence>
<gene>
    <name evidence="2" type="ORF">PTRA_b0707</name>
</gene>
<dbReference type="PATRIC" id="fig|1315283.4.peg.3732"/>
<feature type="region of interest" description="Disordered" evidence="1">
    <location>
        <begin position="38"/>
        <end position="78"/>
    </location>
</feature>
<organism evidence="2">
    <name type="scientific">Pseudoalteromonas translucida KMM 520</name>
    <dbReference type="NCBI Taxonomy" id="1315283"/>
    <lineage>
        <taxon>Bacteria</taxon>
        <taxon>Pseudomonadati</taxon>
        <taxon>Pseudomonadota</taxon>
        <taxon>Gammaproteobacteria</taxon>
        <taxon>Alteromonadales</taxon>
        <taxon>Pseudoalteromonadaceae</taxon>
        <taxon>Pseudoalteromonas</taxon>
    </lineage>
</organism>